<evidence type="ECO:0000256" key="1">
    <source>
        <dbReference type="SAM" id="MobiDB-lite"/>
    </source>
</evidence>
<dbReference type="OrthoDB" id="1918685at2759"/>
<keyword evidence="3" id="KW-1185">Reference proteome</keyword>
<name>A0A8H3F9U3_9LECA</name>
<organism evidence="2 3">
    <name type="scientific">Alectoria fallacina</name>
    <dbReference type="NCBI Taxonomy" id="1903189"/>
    <lineage>
        <taxon>Eukaryota</taxon>
        <taxon>Fungi</taxon>
        <taxon>Dikarya</taxon>
        <taxon>Ascomycota</taxon>
        <taxon>Pezizomycotina</taxon>
        <taxon>Lecanoromycetes</taxon>
        <taxon>OSLEUM clade</taxon>
        <taxon>Lecanoromycetidae</taxon>
        <taxon>Lecanorales</taxon>
        <taxon>Lecanorineae</taxon>
        <taxon>Parmeliaceae</taxon>
        <taxon>Alectoria</taxon>
    </lineage>
</organism>
<dbReference type="Proteomes" id="UP000664203">
    <property type="component" value="Unassembled WGS sequence"/>
</dbReference>
<evidence type="ECO:0000313" key="2">
    <source>
        <dbReference type="EMBL" id="CAF9920761.1"/>
    </source>
</evidence>
<evidence type="ECO:0000313" key="3">
    <source>
        <dbReference type="Proteomes" id="UP000664203"/>
    </source>
</evidence>
<dbReference type="EMBL" id="CAJPDR010000139">
    <property type="protein sequence ID" value="CAF9920761.1"/>
    <property type="molecule type" value="Genomic_DNA"/>
</dbReference>
<feature type="region of interest" description="Disordered" evidence="1">
    <location>
        <begin position="295"/>
        <end position="315"/>
    </location>
</feature>
<feature type="region of interest" description="Disordered" evidence="1">
    <location>
        <begin position="179"/>
        <end position="199"/>
    </location>
</feature>
<feature type="region of interest" description="Disordered" evidence="1">
    <location>
        <begin position="221"/>
        <end position="246"/>
    </location>
</feature>
<gene>
    <name evidence="2" type="ORF">ALECFALPRED_001616</name>
</gene>
<comment type="caution">
    <text evidence="2">The sequence shown here is derived from an EMBL/GenBank/DDBJ whole genome shotgun (WGS) entry which is preliminary data.</text>
</comment>
<reference evidence="2" key="1">
    <citation type="submission" date="2021-03" db="EMBL/GenBank/DDBJ databases">
        <authorList>
            <person name="Tagirdzhanova G."/>
        </authorList>
    </citation>
    <scope>NUCLEOTIDE SEQUENCE</scope>
</reference>
<dbReference type="AlphaFoldDB" id="A0A8H3F9U3"/>
<accession>A0A8H3F9U3</accession>
<protein>
    <submittedName>
        <fullName evidence="2">Uncharacterized protein</fullName>
    </submittedName>
</protein>
<feature type="compositionally biased region" description="Low complexity" evidence="1">
    <location>
        <begin position="298"/>
        <end position="310"/>
    </location>
</feature>
<feature type="compositionally biased region" description="Polar residues" evidence="1">
    <location>
        <begin position="179"/>
        <end position="198"/>
    </location>
</feature>
<sequence length="369" mass="40447">MAFNSLSARRLPANDPFFDSNPANIPAETEVSRLYGPYESRPEAQQETISAFSGGYFPLVQGPAVAGKNATNPQPVYKDWKGHHRVHSAVVGPRIQKQIEHIYAKAAQPSTPTPVKAKHSKTAKLIKEGWFGPDEPAVNFNLPRPDDYFYLPPVDSYRNMSIGIGAFSQPFHQQFTPSPRQTGGNYTAPSTATQNTDGTAHYGMRGSYGGMGENHPSFDPGPHYIDSNNLNNHNTSGQSGGHSSGPTEMQIKDKVITELAGIVEMLEINYGISIDDQTDTFQKFMNIARSLEEEELGASTVPAPSTSTPSYGKPSANHERIIIAMERSLNLVKMEKMVLAESKARKQVVGGHLESIKAVKLLPRGWIER</sequence>
<proteinExistence type="predicted"/>
<feature type="compositionally biased region" description="Polar residues" evidence="1">
    <location>
        <begin position="226"/>
        <end position="237"/>
    </location>
</feature>